<dbReference type="EMBL" id="BAABAF010000010">
    <property type="protein sequence ID" value="GAA3775515.1"/>
    <property type="molecule type" value="Genomic_DNA"/>
</dbReference>
<evidence type="ECO:0000313" key="3">
    <source>
        <dbReference type="Proteomes" id="UP001500540"/>
    </source>
</evidence>
<reference evidence="3" key="1">
    <citation type="journal article" date="2019" name="Int. J. Syst. Evol. Microbiol.">
        <title>The Global Catalogue of Microorganisms (GCM) 10K type strain sequencing project: providing services to taxonomists for standard genome sequencing and annotation.</title>
        <authorList>
            <consortium name="The Broad Institute Genomics Platform"/>
            <consortium name="The Broad Institute Genome Sequencing Center for Infectious Disease"/>
            <person name="Wu L."/>
            <person name="Ma J."/>
        </authorList>
    </citation>
    <scope>NUCLEOTIDE SEQUENCE [LARGE SCALE GENOMIC DNA]</scope>
    <source>
        <strain evidence="3">JCM 16950</strain>
    </source>
</reference>
<protein>
    <recommendedName>
        <fullName evidence="1">ChrB N-terminal domain-containing protein</fullName>
    </recommendedName>
</protein>
<name>A0ABP7GW04_9MICO</name>
<feature type="domain" description="ChrB N-terminal" evidence="1">
    <location>
        <begin position="37"/>
        <end position="193"/>
    </location>
</feature>
<proteinExistence type="predicted"/>
<evidence type="ECO:0000313" key="2">
    <source>
        <dbReference type="EMBL" id="GAA3775515.1"/>
    </source>
</evidence>
<evidence type="ECO:0000259" key="1">
    <source>
        <dbReference type="Pfam" id="PF20229"/>
    </source>
</evidence>
<dbReference type="InterPro" id="IPR046858">
    <property type="entry name" value="ChrB_N"/>
</dbReference>
<accession>A0ABP7GW04</accession>
<sequence length="207" mass="23183">MVTAPVHVTEITLIAVTDDVSWVLVFVQLPSEPSRHRVAVWRELRRGGAVPVSQGAWAMPDAAAFQASLARAEELTHAGGGVFAVIDAAPRTEAARALIRDAFVSARLDEWREFQADCGKYEDEIAREIAKQKFTFGELEEEEQSLDRLRRWYRDLKKRDILALPEAAAAETRVRHCEDVLAGYAEMVYQAMRGHAPASTLHTDIRE</sequence>
<organism evidence="2 3">
    <name type="scientific">Microbacterium kribbense</name>
    <dbReference type="NCBI Taxonomy" id="433645"/>
    <lineage>
        <taxon>Bacteria</taxon>
        <taxon>Bacillati</taxon>
        <taxon>Actinomycetota</taxon>
        <taxon>Actinomycetes</taxon>
        <taxon>Micrococcales</taxon>
        <taxon>Microbacteriaceae</taxon>
        <taxon>Microbacterium</taxon>
    </lineage>
</organism>
<gene>
    <name evidence="2" type="ORF">GCM10022240_28930</name>
</gene>
<dbReference type="Proteomes" id="UP001500540">
    <property type="component" value="Unassembled WGS sequence"/>
</dbReference>
<dbReference type="Pfam" id="PF20229">
    <property type="entry name" value="ChrB_N"/>
    <property type="match status" value="1"/>
</dbReference>
<comment type="caution">
    <text evidence="2">The sequence shown here is derived from an EMBL/GenBank/DDBJ whole genome shotgun (WGS) entry which is preliminary data.</text>
</comment>
<keyword evidence="3" id="KW-1185">Reference proteome</keyword>